<proteinExistence type="predicted"/>
<dbReference type="EMBL" id="BART01007559">
    <property type="protein sequence ID" value="GAG59673.1"/>
    <property type="molecule type" value="Genomic_DNA"/>
</dbReference>
<accession>X0ZH31</accession>
<reference evidence="1" key="1">
    <citation type="journal article" date="2014" name="Front. Microbiol.">
        <title>High frequency of phylogenetically diverse reductive dehalogenase-homologous genes in deep subseafloor sedimentary metagenomes.</title>
        <authorList>
            <person name="Kawai M."/>
            <person name="Futagami T."/>
            <person name="Toyoda A."/>
            <person name="Takaki Y."/>
            <person name="Nishi S."/>
            <person name="Hori S."/>
            <person name="Arai W."/>
            <person name="Tsubouchi T."/>
            <person name="Morono Y."/>
            <person name="Uchiyama I."/>
            <person name="Ito T."/>
            <person name="Fujiyama A."/>
            <person name="Inagaki F."/>
            <person name="Takami H."/>
        </authorList>
    </citation>
    <scope>NUCLEOTIDE SEQUENCE</scope>
    <source>
        <strain evidence="1">Expedition CK06-06</strain>
    </source>
</reference>
<sequence length="74" mass="8645">MVEFELKVNEKQNTIYVPKWMREAWGHNLKIRPNLISGILYPSNVPLEDVLKSLKVITLDLEHDMKGNYVPPLQ</sequence>
<evidence type="ECO:0000313" key="1">
    <source>
        <dbReference type="EMBL" id="GAG59673.1"/>
    </source>
</evidence>
<name>X0ZH31_9ZZZZ</name>
<protein>
    <submittedName>
        <fullName evidence="1">Uncharacterized protein</fullName>
    </submittedName>
</protein>
<dbReference type="AlphaFoldDB" id="X0ZH31"/>
<comment type="caution">
    <text evidence="1">The sequence shown here is derived from an EMBL/GenBank/DDBJ whole genome shotgun (WGS) entry which is preliminary data.</text>
</comment>
<gene>
    <name evidence="1" type="ORF">S01H4_17180</name>
</gene>
<organism evidence="1">
    <name type="scientific">marine sediment metagenome</name>
    <dbReference type="NCBI Taxonomy" id="412755"/>
    <lineage>
        <taxon>unclassified sequences</taxon>
        <taxon>metagenomes</taxon>
        <taxon>ecological metagenomes</taxon>
    </lineage>
</organism>
<feature type="non-terminal residue" evidence="1">
    <location>
        <position position="74"/>
    </location>
</feature>